<dbReference type="AlphaFoldDB" id="A0A0H3WVA1"/>
<evidence type="ECO:0008006" key="4">
    <source>
        <dbReference type="Google" id="ProtNLM"/>
    </source>
</evidence>
<dbReference type="OrthoDB" id="8944941at2"/>
<organism evidence="2 3">
    <name type="scientific">Pandoraea faecigallinarum</name>
    <dbReference type="NCBI Taxonomy" id="656179"/>
    <lineage>
        <taxon>Bacteria</taxon>
        <taxon>Pseudomonadati</taxon>
        <taxon>Pseudomonadota</taxon>
        <taxon>Betaproteobacteria</taxon>
        <taxon>Burkholderiales</taxon>
        <taxon>Burkholderiaceae</taxon>
        <taxon>Pandoraea</taxon>
    </lineage>
</organism>
<gene>
    <name evidence="2" type="ORF">AB870_10670</name>
</gene>
<keyword evidence="1" id="KW-0472">Membrane</keyword>
<sequence length="645" mass="67686">MRKKQTGAFLISAAIAVAILGVLISFWGVNYARQMRIERAERIGEALKIVGDKVQSFVVEHHHEIDALLRSQNGTFDVGGVTFHHATDSNGAYVGNLTAATLIEATHATGIGERPPGNVGDYVIRIYLGCDTQQTNCNVETLTYIEKPIAKSYSSEPDMDAAAIAARKIGMLGGVSQADGGHAFRFLETNGRSGTVENFATTGGLVAMRGGYSSSAADVYLRRDGSRAMTGDLKMDKHAIVGAGKIAGQSLEVASATVTGPVDMGGATIRGTLNLTTDPKTMAQSNIVGAGNIEGDGTLKMRGIDVTTAQVKGPLSASSVKVDGKVSADNAETRTMKSGSISADTVTTTKALKSGSGVVVLEKEYSVGGACGGVGGIDGSVSNGIALDAGGRVLSCQGGVWKLASAPKSITEVPDPIIQVIRKNEAMWLSVFKPGRNQGMSRVEGALACAHVDMSRSDLTSQAFLMAGGNVGSPEITLMSDGSISFYRSGLGVAVACLSRSSRVKGRVYSMTGPSSWTYLTVAPREQFASDSFEFQDRAAAIFTRRPQEHIVMGIWNYAWANCSGSYRSRMKGALACTVTERSWCYATSGGSKRASVEIDTDGTPIVDFGNTYGEVTCAFPTKADALAAGFSICNYDGNNCASKW</sequence>
<reference evidence="2" key="1">
    <citation type="submission" date="2016-06" db="EMBL/GenBank/DDBJ databases">
        <title>Complete Genome Sequence of Pandoraea faecigallinarum DSM-23572.</title>
        <authorList>
            <person name="Yong D."/>
            <person name="Ee R."/>
            <person name="Lim Y.-L."/>
            <person name="Yin W.-F."/>
            <person name="Chan K.-G."/>
        </authorList>
    </citation>
    <scope>NUCLEOTIDE SEQUENCE</scope>
    <source>
        <strain evidence="2">DSM 23572</strain>
    </source>
</reference>
<accession>A0A0H3WVA1</accession>
<feature type="transmembrane region" description="Helical" evidence="1">
    <location>
        <begin position="7"/>
        <end position="29"/>
    </location>
</feature>
<keyword evidence="1" id="KW-0812">Transmembrane</keyword>
<dbReference type="STRING" id="656179.AB870_10670"/>
<dbReference type="Proteomes" id="UP000035651">
    <property type="component" value="Chromosome"/>
</dbReference>
<evidence type="ECO:0000313" key="2">
    <source>
        <dbReference type="EMBL" id="AKM30466.1"/>
    </source>
</evidence>
<evidence type="ECO:0000313" key="3">
    <source>
        <dbReference type="Proteomes" id="UP000035651"/>
    </source>
</evidence>
<dbReference type="RefSeq" id="WP_047906315.1">
    <property type="nucleotide sequence ID" value="NZ_CP011807.3"/>
</dbReference>
<keyword evidence="3" id="KW-1185">Reference proteome</keyword>
<keyword evidence="1" id="KW-1133">Transmembrane helix</keyword>
<evidence type="ECO:0000256" key="1">
    <source>
        <dbReference type="SAM" id="Phobius"/>
    </source>
</evidence>
<dbReference type="PATRIC" id="fig|656179.3.peg.2267"/>
<name>A0A0H3WVA1_9BURK</name>
<dbReference type="KEGG" id="pfg:AB870_10670"/>
<protein>
    <recommendedName>
        <fullName evidence="4">Bacterial shufflon protein N-terminal domain-containing protein</fullName>
    </recommendedName>
</protein>
<dbReference type="EMBL" id="CP011807">
    <property type="protein sequence ID" value="AKM30466.1"/>
    <property type="molecule type" value="Genomic_DNA"/>
</dbReference>
<proteinExistence type="predicted"/>